<gene>
    <name evidence="2" type="ORF">E6Q69_03095</name>
</gene>
<feature type="region of interest" description="Disordered" evidence="1">
    <location>
        <begin position="125"/>
        <end position="153"/>
    </location>
</feature>
<reference evidence="2 3" key="1">
    <citation type="submission" date="2018-09" db="EMBL/GenBank/DDBJ databases">
        <title>Metagenome Assembled Genomes from an Advanced Water Purification Facility.</title>
        <authorList>
            <person name="Stamps B.W."/>
            <person name="Spear J.R."/>
        </authorList>
    </citation>
    <scope>NUCLEOTIDE SEQUENCE [LARGE SCALE GENOMIC DNA]</scope>
    <source>
        <strain evidence="2">Bin_52_1</strain>
    </source>
</reference>
<feature type="compositionally biased region" description="Basic and acidic residues" evidence="1">
    <location>
        <begin position="136"/>
        <end position="153"/>
    </location>
</feature>
<dbReference type="EMBL" id="SSFO01000057">
    <property type="protein sequence ID" value="TXI34749.1"/>
    <property type="molecule type" value="Genomic_DNA"/>
</dbReference>
<comment type="caution">
    <text evidence="2">The sequence shown here is derived from an EMBL/GenBank/DDBJ whole genome shotgun (WGS) entry which is preliminary data.</text>
</comment>
<evidence type="ECO:0000256" key="1">
    <source>
        <dbReference type="SAM" id="MobiDB-lite"/>
    </source>
</evidence>
<sequence length="153" mass="16534">MKDTKLLDETLISLLRMPEAERTAEVISSHLALATTAAGLKQDSSTGLQLEHMKLAGAVARLAGDMGEGFTHRTTLRLGPDLQGTELFASIEAVGKSEIRFTGFGCSAERVLAQLRNAISQHGQALSATQQQGKARWGDRNPLRLLPREAKRA</sequence>
<dbReference type="Proteomes" id="UP000321110">
    <property type="component" value="Unassembled WGS sequence"/>
</dbReference>
<dbReference type="AlphaFoldDB" id="A0A5C7WCA8"/>
<organism evidence="2 3">
    <name type="scientific">Aquipseudomonas alcaligenes</name>
    <name type="common">Pseudomonas alcaligenes</name>
    <dbReference type="NCBI Taxonomy" id="43263"/>
    <lineage>
        <taxon>Bacteria</taxon>
        <taxon>Pseudomonadati</taxon>
        <taxon>Pseudomonadota</taxon>
        <taxon>Gammaproteobacteria</taxon>
        <taxon>Pseudomonadales</taxon>
        <taxon>Pseudomonadaceae</taxon>
        <taxon>Aquipseudomonas</taxon>
    </lineage>
</organism>
<name>A0A5C7WCA8_AQUAC</name>
<accession>A0A5C7WCA8</accession>
<evidence type="ECO:0000313" key="2">
    <source>
        <dbReference type="EMBL" id="TXI34749.1"/>
    </source>
</evidence>
<proteinExistence type="predicted"/>
<evidence type="ECO:0000313" key="3">
    <source>
        <dbReference type="Proteomes" id="UP000321110"/>
    </source>
</evidence>
<protein>
    <submittedName>
        <fullName evidence="2">Uncharacterized protein</fullName>
    </submittedName>
</protein>